<dbReference type="InterPro" id="IPR011050">
    <property type="entry name" value="Pectin_lyase_fold/virulence"/>
</dbReference>
<comment type="caution">
    <text evidence="5">The sequence shown here is derived from an EMBL/GenBank/DDBJ whole genome shotgun (WGS) entry which is preliminary data.</text>
</comment>
<evidence type="ECO:0000259" key="4">
    <source>
        <dbReference type="Pfam" id="PF13229"/>
    </source>
</evidence>
<evidence type="ECO:0000256" key="3">
    <source>
        <dbReference type="SAM" id="SignalP"/>
    </source>
</evidence>
<evidence type="ECO:0000313" key="6">
    <source>
        <dbReference type="Proteomes" id="UP001597145"/>
    </source>
</evidence>
<keyword evidence="2" id="KW-1133">Transmembrane helix</keyword>
<name>A0ABW4FPC2_9PSEU</name>
<dbReference type="SMART" id="SM00710">
    <property type="entry name" value="PbH1"/>
    <property type="match status" value="8"/>
</dbReference>
<evidence type="ECO:0000256" key="2">
    <source>
        <dbReference type="SAM" id="Phobius"/>
    </source>
</evidence>
<feature type="domain" description="Right handed beta helix" evidence="4">
    <location>
        <begin position="312"/>
        <end position="468"/>
    </location>
</feature>
<keyword evidence="6" id="KW-1185">Reference proteome</keyword>
<keyword evidence="2" id="KW-0472">Membrane</keyword>
<feature type="chain" id="PRO_5047462607" evidence="3">
    <location>
        <begin position="30"/>
        <end position="688"/>
    </location>
</feature>
<feature type="compositionally biased region" description="Low complexity" evidence="1">
    <location>
        <begin position="24"/>
        <end position="38"/>
    </location>
</feature>
<feature type="compositionally biased region" description="Basic and acidic residues" evidence="1">
    <location>
        <begin position="87"/>
        <end position="111"/>
    </location>
</feature>
<accession>A0ABW4FPC2</accession>
<feature type="compositionally biased region" description="Gly residues" evidence="1">
    <location>
        <begin position="50"/>
        <end position="75"/>
    </location>
</feature>
<protein>
    <submittedName>
        <fullName evidence="5">Right-handed parallel beta-helix repeat-containing protein</fullName>
    </submittedName>
</protein>
<sequence>MRQQRLVAAVLAGCTIAALPAVATATASAAPPEPTASTQLPAQATPEPDPGGGLGDQAPGGGSGGTIEPGPGGDGSAAPVPPPQPRPDPEAAARARAAEQAREQARLEKQRAQAAEQAAEAAATAQKARASWESHGRPRQMVIVRELQIDVVTDGRHTRRTPRSQGPLTLGALDRYLPGPWLTVSDGTAVLAATVVLTPGATLDVSGVRTLKLLGGPDPSDAASIYTGSGRLALRGVAVTSLDPVSQQAVAPAAAGRPFIVVSSGGRLDSVDSAISDLGTLPLGAGDGRPGVQFNPGSSGSLVRTALLHNSAGVQLSRSQGVRLEDVTAGRSAGDGVVLRGDRATTMSGIRAVDNGGNGVVVAGENSGRPVTGIFTNGNGAFGLVVVGQTGALINGITTAADEAGGLRVSRSTDTVISDFKADDQPIGIFTHVNSTGIVLDRVHTTGGRRGLVAEKSTRRLDVVGSTFEGAQVAGLSLGGQDVDLDAVHVADSRTGVRIERGASDIRVNGLIVDGGEDGVVATPGTHNVIVSDLVANHVRSDAVRTSSPDMRIVGGQITGGTTGLDIGAAATIDGTTITGADEGIHSRSAALVRIERVTVDAISLGVNAVDGSPLVLRDSRVHALESVRGDVGEEGVNDLSLPPLNLLGAIGVPLILLAFVLEVAHAVRLRRFRGRKRTGPSVAVSTG</sequence>
<dbReference type="EMBL" id="JBHUCP010000018">
    <property type="protein sequence ID" value="MFD1532449.1"/>
    <property type="molecule type" value="Genomic_DNA"/>
</dbReference>
<feature type="signal peptide" evidence="3">
    <location>
        <begin position="1"/>
        <end position="29"/>
    </location>
</feature>
<feature type="region of interest" description="Disordered" evidence="1">
    <location>
        <begin position="24"/>
        <end position="136"/>
    </location>
</feature>
<organism evidence="5 6">
    <name type="scientific">Pseudonocardia aurantiaca</name>
    <dbReference type="NCBI Taxonomy" id="75290"/>
    <lineage>
        <taxon>Bacteria</taxon>
        <taxon>Bacillati</taxon>
        <taxon>Actinomycetota</taxon>
        <taxon>Actinomycetes</taxon>
        <taxon>Pseudonocardiales</taxon>
        <taxon>Pseudonocardiaceae</taxon>
        <taxon>Pseudonocardia</taxon>
    </lineage>
</organism>
<dbReference type="Proteomes" id="UP001597145">
    <property type="component" value="Unassembled WGS sequence"/>
</dbReference>
<dbReference type="Pfam" id="PF13229">
    <property type="entry name" value="Beta_helix"/>
    <property type="match status" value="1"/>
</dbReference>
<proteinExistence type="predicted"/>
<dbReference type="Gene3D" id="2.160.20.10">
    <property type="entry name" value="Single-stranded right-handed beta-helix, Pectin lyase-like"/>
    <property type="match status" value="1"/>
</dbReference>
<dbReference type="InterPro" id="IPR012334">
    <property type="entry name" value="Pectin_lyas_fold"/>
</dbReference>
<keyword evidence="2" id="KW-0812">Transmembrane</keyword>
<evidence type="ECO:0000313" key="5">
    <source>
        <dbReference type="EMBL" id="MFD1532449.1"/>
    </source>
</evidence>
<dbReference type="RefSeq" id="WP_343986463.1">
    <property type="nucleotide sequence ID" value="NZ_BAAAJG010000027.1"/>
</dbReference>
<dbReference type="SUPFAM" id="SSF51126">
    <property type="entry name" value="Pectin lyase-like"/>
    <property type="match status" value="2"/>
</dbReference>
<evidence type="ECO:0000256" key="1">
    <source>
        <dbReference type="SAM" id="MobiDB-lite"/>
    </source>
</evidence>
<reference evidence="6" key="1">
    <citation type="journal article" date="2019" name="Int. J. Syst. Evol. Microbiol.">
        <title>The Global Catalogue of Microorganisms (GCM) 10K type strain sequencing project: providing services to taxonomists for standard genome sequencing and annotation.</title>
        <authorList>
            <consortium name="The Broad Institute Genomics Platform"/>
            <consortium name="The Broad Institute Genome Sequencing Center for Infectious Disease"/>
            <person name="Wu L."/>
            <person name="Ma J."/>
        </authorList>
    </citation>
    <scope>NUCLEOTIDE SEQUENCE [LARGE SCALE GENOMIC DNA]</scope>
    <source>
        <strain evidence="6">JCM 12165</strain>
    </source>
</reference>
<feature type="transmembrane region" description="Helical" evidence="2">
    <location>
        <begin position="647"/>
        <end position="668"/>
    </location>
</feature>
<feature type="compositionally biased region" description="Low complexity" evidence="1">
    <location>
        <begin position="112"/>
        <end position="129"/>
    </location>
</feature>
<keyword evidence="3" id="KW-0732">Signal</keyword>
<dbReference type="InterPro" id="IPR006626">
    <property type="entry name" value="PbH1"/>
</dbReference>
<gene>
    <name evidence="5" type="ORF">ACFSCY_23775</name>
</gene>
<dbReference type="InterPro" id="IPR039448">
    <property type="entry name" value="Beta_helix"/>
</dbReference>